<evidence type="ECO:0000313" key="3">
    <source>
        <dbReference type="EMBL" id="ODV69241.1"/>
    </source>
</evidence>
<dbReference type="InterPro" id="IPR009486">
    <property type="entry name" value="Pur_nuclsid_perm"/>
</dbReference>
<dbReference type="GO" id="GO:0009116">
    <property type="term" value="P:nucleoside metabolic process"/>
    <property type="evidence" value="ECO:0007669"/>
    <property type="project" value="InterPro"/>
</dbReference>
<proteinExistence type="inferred from homology"/>
<dbReference type="PIRSF" id="PIRSF013171">
    <property type="entry name" value="Pur_nuclsid_perm"/>
    <property type="match status" value="1"/>
</dbReference>
<dbReference type="GO" id="GO:0055085">
    <property type="term" value="P:transmembrane transport"/>
    <property type="evidence" value="ECO:0007669"/>
    <property type="project" value="InterPro"/>
</dbReference>
<comment type="similarity">
    <text evidence="1">Belongs to the NUP family.</text>
</comment>
<dbReference type="EMBL" id="KV454539">
    <property type="protein sequence ID" value="ODV69241.1"/>
    <property type="molecule type" value="Genomic_DNA"/>
</dbReference>
<organism evidence="3 4">
    <name type="scientific">Hyphopichia burtonii NRRL Y-1933</name>
    <dbReference type="NCBI Taxonomy" id="984485"/>
    <lineage>
        <taxon>Eukaryota</taxon>
        <taxon>Fungi</taxon>
        <taxon>Dikarya</taxon>
        <taxon>Ascomycota</taxon>
        <taxon>Saccharomycotina</taxon>
        <taxon>Pichiomycetes</taxon>
        <taxon>Debaryomycetaceae</taxon>
        <taxon>Hyphopichia</taxon>
    </lineage>
</organism>
<comment type="function">
    <text evidence="1">Nucleoside permease that transports adenosine and guanosine.</text>
</comment>
<dbReference type="GO" id="GO:0003824">
    <property type="term" value="F:catalytic activity"/>
    <property type="evidence" value="ECO:0007669"/>
    <property type="project" value="InterPro"/>
</dbReference>
<evidence type="ECO:0000313" key="4">
    <source>
        <dbReference type="Proteomes" id="UP000095085"/>
    </source>
</evidence>
<keyword evidence="4" id="KW-1185">Reference proteome</keyword>
<evidence type="ECO:0000256" key="2">
    <source>
        <dbReference type="SAM" id="SignalP"/>
    </source>
</evidence>
<dbReference type="AlphaFoldDB" id="A0A1E4RPV6"/>
<keyword evidence="1" id="KW-0813">Transport</keyword>
<dbReference type="Pfam" id="PF06516">
    <property type="entry name" value="NUP"/>
    <property type="match status" value="1"/>
</dbReference>
<dbReference type="Gene3D" id="3.40.50.1580">
    <property type="entry name" value="Nucleoside phosphorylase domain"/>
    <property type="match status" value="1"/>
</dbReference>
<name>A0A1E4RPV6_9ASCO</name>
<evidence type="ECO:0000256" key="1">
    <source>
        <dbReference type="PIRNR" id="PIRNR013171"/>
    </source>
</evidence>
<dbReference type="OrthoDB" id="2331083at2759"/>
<reference evidence="4" key="1">
    <citation type="submission" date="2016-05" db="EMBL/GenBank/DDBJ databases">
        <title>Comparative genomics of biotechnologically important yeasts.</title>
        <authorList>
            <consortium name="DOE Joint Genome Institute"/>
            <person name="Riley R."/>
            <person name="Haridas S."/>
            <person name="Wolfe K.H."/>
            <person name="Lopes M.R."/>
            <person name="Hittinger C.T."/>
            <person name="Goker M."/>
            <person name="Salamov A."/>
            <person name="Wisecaver J."/>
            <person name="Long T.M."/>
            <person name="Aerts A.L."/>
            <person name="Barry K."/>
            <person name="Choi C."/>
            <person name="Clum A."/>
            <person name="Coughlan A.Y."/>
            <person name="Deshpande S."/>
            <person name="Douglass A.P."/>
            <person name="Hanson S.J."/>
            <person name="Klenk H.-P."/>
            <person name="Labutti K."/>
            <person name="Lapidus A."/>
            <person name="Lindquist E."/>
            <person name="Lipzen A."/>
            <person name="Meier-Kolthoff J.P."/>
            <person name="Ohm R.A."/>
            <person name="Otillar R.P."/>
            <person name="Pangilinan J."/>
            <person name="Peng Y."/>
            <person name="Rokas A."/>
            <person name="Rosa C.A."/>
            <person name="Scheuner C."/>
            <person name="Sibirny A.A."/>
            <person name="Slot J.C."/>
            <person name="Stielow J.B."/>
            <person name="Sun H."/>
            <person name="Kurtzman C.P."/>
            <person name="Blackwell M."/>
            <person name="Grigoriev I.V."/>
            <person name="Jeffries T.W."/>
        </authorList>
    </citation>
    <scope>NUCLEOTIDE SEQUENCE [LARGE SCALE GENOMIC DNA]</scope>
    <source>
        <strain evidence="4">NRRL Y-1933</strain>
    </source>
</reference>
<feature type="signal peptide" evidence="2">
    <location>
        <begin position="1"/>
        <end position="19"/>
    </location>
</feature>
<keyword evidence="2" id="KW-0732">Signal</keyword>
<dbReference type="STRING" id="984485.A0A1E4RPV6"/>
<dbReference type="GeneID" id="30997061"/>
<gene>
    <name evidence="3" type="ORF">HYPBUDRAFT_161005</name>
</gene>
<protein>
    <submittedName>
        <fullName evidence="3">Purine nucleoside permease</fullName>
    </submittedName>
</protein>
<feature type="chain" id="PRO_5009162404" evidence="2">
    <location>
        <begin position="20"/>
        <end position="404"/>
    </location>
</feature>
<sequence length="404" mass="44591">MKFSIVAVITAFLMSSILAHPLEKRTTNDTKIALEDVSDNSNDLKTAFGKPYAIFQPKVVVVSMFELERDPWLKELDFVHNVSVPGLSPLYPQVHFTTNYTIMQATTGEGEINAASSITALLLNPLFDFSKSYFLIAGIAGGESSLTTIGSVTFAKYAVQVGLQYQVDYREYIHTNPNWTSGYFGYGVDNPWTYPANVYGTEVFELNENLRDRAVKLAKTAELNNGTEANAKFRALYNETAARSLPKVVACDSYTSDNYYFGNVLSDYFKAYGEMMTNSTGSDKFRYCSTAQEDNASLEAFLRMDLHGLVDFSRVVVMRTISDFARPPPSYANDTVGFFNDANQGGISASIANLVIAGKPFVHDVLTHWDDIYAAGVKPDNYIGDILQSIGGVADYGKDSFEVA</sequence>
<dbReference type="PANTHER" id="PTHR38643">
    <property type="entry name" value="PURINE NUCLEOSIDE PERMEASE C285.05-RELATED"/>
    <property type="match status" value="1"/>
</dbReference>
<dbReference type="PANTHER" id="PTHR38643:SF1">
    <property type="entry name" value="PURINE NUCLEOSIDE PERMEASE C285.05-RELATED"/>
    <property type="match status" value="1"/>
</dbReference>
<dbReference type="GO" id="GO:0005783">
    <property type="term" value="C:endoplasmic reticulum"/>
    <property type="evidence" value="ECO:0007669"/>
    <property type="project" value="TreeGrafter"/>
</dbReference>
<dbReference type="InterPro" id="IPR035994">
    <property type="entry name" value="Nucleoside_phosphorylase_sf"/>
</dbReference>
<dbReference type="Proteomes" id="UP000095085">
    <property type="component" value="Unassembled WGS sequence"/>
</dbReference>
<dbReference type="RefSeq" id="XP_020078308.1">
    <property type="nucleotide sequence ID" value="XM_020222512.1"/>
</dbReference>
<accession>A0A1E4RPV6</accession>